<gene>
    <name evidence="7" type="ORF">GCM10011391_04460</name>
</gene>
<accession>A0A8J2VMM0</accession>
<keyword evidence="2" id="KW-0813">Transport</keyword>
<feature type="compositionally biased region" description="Polar residues" evidence="4">
    <location>
        <begin position="31"/>
        <end position="49"/>
    </location>
</feature>
<dbReference type="Gene3D" id="3.90.76.10">
    <property type="entry name" value="Dipeptide-binding Protein, Domain 1"/>
    <property type="match status" value="1"/>
</dbReference>
<reference evidence="7" key="1">
    <citation type="journal article" date="2014" name="Int. J. Syst. Evol. Microbiol.">
        <title>Complete genome sequence of Corynebacterium casei LMG S-19264T (=DSM 44701T), isolated from a smear-ripened cheese.</title>
        <authorList>
            <consortium name="US DOE Joint Genome Institute (JGI-PGF)"/>
            <person name="Walter F."/>
            <person name="Albersmeier A."/>
            <person name="Kalinowski J."/>
            <person name="Ruckert C."/>
        </authorList>
    </citation>
    <scope>NUCLEOTIDE SEQUENCE</scope>
    <source>
        <strain evidence="7">CGMCC 1.15371</strain>
    </source>
</reference>
<evidence type="ECO:0000256" key="3">
    <source>
        <dbReference type="ARBA" id="ARBA00022729"/>
    </source>
</evidence>
<evidence type="ECO:0000256" key="2">
    <source>
        <dbReference type="ARBA" id="ARBA00022448"/>
    </source>
</evidence>
<dbReference type="CDD" id="cd08493">
    <property type="entry name" value="PBP2_DppA_like"/>
    <property type="match status" value="1"/>
</dbReference>
<dbReference type="GO" id="GO:0042597">
    <property type="term" value="C:periplasmic space"/>
    <property type="evidence" value="ECO:0007669"/>
    <property type="project" value="UniProtKB-ARBA"/>
</dbReference>
<dbReference type="PROSITE" id="PS51257">
    <property type="entry name" value="PROKAR_LIPOPROTEIN"/>
    <property type="match status" value="1"/>
</dbReference>
<proteinExistence type="inferred from homology"/>
<dbReference type="InterPro" id="IPR000914">
    <property type="entry name" value="SBP_5_dom"/>
</dbReference>
<evidence type="ECO:0000259" key="6">
    <source>
        <dbReference type="Pfam" id="PF00496"/>
    </source>
</evidence>
<keyword evidence="3 5" id="KW-0732">Signal</keyword>
<keyword evidence="8" id="KW-1185">Reference proteome</keyword>
<dbReference type="InterPro" id="IPR039424">
    <property type="entry name" value="SBP_5"/>
</dbReference>
<name>A0A8J2VMM0_9BACL</name>
<dbReference type="Gene3D" id="3.10.105.10">
    <property type="entry name" value="Dipeptide-binding Protein, Domain 3"/>
    <property type="match status" value="1"/>
</dbReference>
<comment type="similarity">
    <text evidence="1">Belongs to the bacterial solute-binding protein 5 family.</text>
</comment>
<dbReference type="SUPFAM" id="SSF53850">
    <property type="entry name" value="Periplasmic binding protein-like II"/>
    <property type="match status" value="1"/>
</dbReference>
<sequence>MKRKQYVMILALIMSLLLIATGCSSGKDAATQDNGNGGTTAADNSKSNGNKTLVFGRGADSVQLDPSKVTDGESMYVTNQIYDTLVRYKQENTEVKPALATDWQTSDDGKVWTFHLRKAVKFHDGTDFNADAVVYNFKRWTKSADFVYYGYMFGASKDNMKGIISDVEAADDYTVKFTLSEPNAPFLQTLAMPPFGIASPTAIKKYGDNYFKHPVGTGPFIFDSWVKDDKITLHKNKEYFGQVADVDKVIFRVIPDNSARFMELQAGTIDVMDGLNPEDMQKVTDDSNLKIVSRPSMNVAYMAMNTSKKGPMSNKKVRQAINMAIDKKKLMSLYQGIGKEAKNPMPPSLWGYNDDVKDYSYNVEEAKKLLAEAGYGDGFTMNLYTMTNPRPYMPQPKLTAEAIQQMLKDVNIKVNIVENDWDTHLAKTEDGEHDAALMGWTGDNGDPDNFLYVLLDKDNAKKGSAGNIAFYKNDQVHDLLKKGQITMDQNDRTEIYKQVQEIVHNDAPWVPIAYTTPPMAVNKKVMDYVPHPTGSEPFNYIKLK</sequence>
<dbReference type="EMBL" id="BMIR01000001">
    <property type="protein sequence ID" value="GGE29042.1"/>
    <property type="molecule type" value="Genomic_DNA"/>
</dbReference>
<dbReference type="Pfam" id="PF00496">
    <property type="entry name" value="SBP_bac_5"/>
    <property type="match status" value="1"/>
</dbReference>
<dbReference type="Gene3D" id="3.40.190.10">
    <property type="entry name" value="Periplasmic binding protein-like II"/>
    <property type="match status" value="1"/>
</dbReference>
<feature type="domain" description="Solute-binding protein family 5" evidence="6">
    <location>
        <begin position="94"/>
        <end position="460"/>
    </location>
</feature>
<evidence type="ECO:0000313" key="8">
    <source>
        <dbReference type="Proteomes" id="UP000628775"/>
    </source>
</evidence>
<dbReference type="InterPro" id="IPR030678">
    <property type="entry name" value="Peptide/Ni-bd"/>
</dbReference>
<dbReference type="PANTHER" id="PTHR30290:SF9">
    <property type="entry name" value="OLIGOPEPTIDE-BINDING PROTEIN APPA"/>
    <property type="match status" value="1"/>
</dbReference>
<evidence type="ECO:0000313" key="7">
    <source>
        <dbReference type="EMBL" id="GGE29042.1"/>
    </source>
</evidence>
<evidence type="ECO:0000256" key="1">
    <source>
        <dbReference type="ARBA" id="ARBA00005695"/>
    </source>
</evidence>
<feature type="chain" id="PRO_5038735077" evidence="5">
    <location>
        <begin position="21"/>
        <end position="544"/>
    </location>
</feature>
<dbReference type="RefSeq" id="WP_229672195.1">
    <property type="nucleotide sequence ID" value="NZ_BMIR01000001.1"/>
</dbReference>
<evidence type="ECO:0000256" key="5">
    <source>
        <dbReference type="SAM" id="SignalP"/>
    </source>
</evidence>
<dbReference type="Proteomes" id="UP000628775">
    <property type="component" value="Unassembled WGS sequence"/>
</dbReference>
<dbReference type="PANTHER" id="PTHR30290">
    <property type="entry name" value="PERIPLASMIC BINDING COMPONENT OF ABC TRANSPORTER"/>
    <property type="match status" value="1"/>
</dbReference>
<dbReference type="AlphaFoldDB" id="A0A8J2VMM0"/>
<reference evidence="7" key="2">
    <citation type="submission" date="2020-09" db="EMBL/GenBank/DDBJ databases">
        <authorList>
            <person name="Sun Q."/>
            <person name="Zhou Y."/>
        </authorList>
    </citation>
    <scope>NUCLEOTIDE SEQUENCE</scope>
    <source>
        <strain evidence="7">CGMCC 1.15371</strain>
    </source>
</reference>
<organism evidence="7 8">
    <name type="scientific">Pullulanibacillus camelliae</name>
    <dbReference type="NCBI Taxonomy" id="1707096"/>
    <lineage>
        <taxon>Bacteria</taxon>
        <taxon>Bacillati</taxon>
        <taxon>Bacillota</taxon>
        <taxon>Bacilli</taxon>
        <taxon>Bacillales</taxon>
        <taxon>Sporolactobacillaceae</taxon>
        <taxon>Pullulanibacillus</taxon>
    </lineage>
</organism>
<dbReference type="PIRSF" id="PIRSF002741">
    <property type="entry name" value="MppA"/>
    <property type="match status" value="1"/>
</dbReference>
<dbReference type="GO" id="GO:1904680">
    <property type="term" value="F:peptide transmembrane transporter activity"/>
    <property type="evidence" value="ECO:0007669"/>
    <property type="project" value="TreeGrafter"/>
</dbReference>
<evidence type="ECO:0000256" key="4">
    <source>
        <dbReference type="SAM" id="MobiDB-lite"/>
    </source>
</evidence>
<comment type="caution">
    <text evidence="7">The sequence shown here is derived from an EMBL/GenBank/DDBJ whole genome shotgun (WGS) entry which is preliminary data.</text>
</comment>
<dbReference type="GO" id="GO:0015833">
    <property type="term" value="P:peptide transport"/>
    <property type="evidence" value="ECO:0007669"/>
    <property type="project" value="TreeGrafter"/>
</dbReference>
<feature type="signal peptide" evidence="5">
    <location>
        <begin position="1"/>
        <end position="20"/>
    </location>
</feature>
<dbReference type="GO" id="GO:0043190">
    <property type="term" value="C:ATP-binding cassette (ABC) transporter complex"/>
    <property type="evidence" value="ECO:0007669"/>
    <property type="project" value="InterPro"/>
</dbReference>
<protein>
    <submittedName>
        <fullName evidence="7">ABC transporter substrate-binding protein</fullName>
    </submittedName>
</protein>
<feature type="region of interest" description="Disordered" evidence="4">
    <location>
        <begin position="28"/>
        <end position="49"/>
    </location>
</feature>